<proteinExistence type="predicted"/>
<dbReference type="Proteomes" id="UP000756921">
    <property type="component" value="Unassembled WGS sequence"/>
</dbReference>
<organism evidence="1 2">
    <name type="scientific">Paraphaeosphaeria minitans</name>
    <dbReference type="NCBI Taxonomy" id="565426"/>
    <lineage>
        <taxon>Eukaryota</taxon>
        <taxon>Fungi</taxon>
        <taxon>Dikarya</taxon>
        <taxon>Ascomycota</taxon>
        <taxon>Pezizomycotina</taxon>
        <taxon>Dothideomycetes</taxon>
        <taxon>Pleosporomycetidae</taxon>
        <taxon>Pleosporales</taxon>
        <taxon>Massarineae</taxon>
        <taxon>Didymosphaeriaceae</taxon>
        <taxon>Paraphaeosphaeria</taxon>
    </lineage>
</organism>
<gene>
    <name evidence="1" type="ORF">PMIN01_06574</name>
</gene>
<comment type="caution">
    <text evidence="1">The sequence shown here is derived from an EMBL/GenBank/DDBJ whole genome shotgun (WGS) entry which is preliminary data.</text>
</comment>
<evidence type="ECO:0000313" key="1">
    <source>
        <dbReference type="EMBL" id="KAF9735169.1"/>
    </source>
</evidence>
<dbReference type="EMBL" id="WJXW01000006">
    <property type="protein sequence ID" value="KAF9735169.1"/>
    <property type="molecule type" value="Genomic_DNA"/>
</dbReference>
<dbReference type="OrthoDB" id="10535558at2759"/>
<keyword evidence="2" id="KW-1185">Reference proteome</keyword>
<evidence type="ECO:0000313" key="2">
    <source>
        <dbReference type="Proteomes" id="UP000756921"/>
    </source>
</evidence>
<name>A0A9P6GJ77_9PLEO</name>
<accession>A0A9P6GJ77</accession>
<dbReference type="AlphaFoldDB" id="A0A9P6GJ77"/>
<protein>
    <submittedName>
        <fullName evidence="1">Uncharacterized protein</fullName>
    </submittedName>
</protein>
<sequence length="108" mass="11975">MAFESSFPNACAEGDLGTRGRSTRCCRKTLRHTFVPTPPFQRMPHPQPAATLDLVQLIPSSTYGTRTKCCSLLAPNADTDVVIYCYVSYYALRSFPKVADIAVCCRYS</sequence>
<reference evidence="1" key="1">
    <citation type="journal article" date="2020" name="Mol. Plant Microbe Interact.">
        <title>Genome Sequence of the Biocontrol Agent Coniothyrium minitans strain Conio (IMI 134523).</title>
        <authorList>
            <person name="Patel D."/>
            <person name="Shittu T.A."/>
            <person name="Baroncelli R."/>
            <person name="Muthumeenakshi S."/>
            <person name="Osborne T.H."/>
            <person name="Janganan T.K."/>
            <person name="Sreenivasaprasad S."/>
        </authorList>
    </citation>
    <scope>NUCLEOTIDE SEQUENCE</scope>
    <source>
        <strain evidence="1">Conio</strain>
    </source>
</reference>